<dbReference type="SUPFAM" id="SSF103481">
    <property type="entry name" value="Multidrug resistance efflux transporter EmrE"/>
    <property type="match status" value="2"/>
</dbReference>
<evidence type="ECO:0000256" key="3">
    <source>
        <dbReference type="ARBA" id="ARBA00022692"/>
    </source>
</evidence>
<dbReference type="EMBL" id="FRDL01000020">
    <property type="protein sequence ID" value="SHN78062.1"/>
    <property type="molecule type" value="Genomic_DNA"/>
</dbReference>
<dbReference type="PANTHER" id="PTHR32322">
    <property type="entry name" value="INNER MEMBRANE TRANSPORTER"/>
    <property type="match status" value="1"/>
</dbReference>
<sequence length="301" mass="30927">MSRAKDVLLTASAPAIWGSTYLVTTEALPEGYPLTLAVLRALPAGLLLLVFVRRLPPLAWAGRLLILGALNFAGFWALLFVAAYRLPGGVAATLGAVQPLVVILLARLLLGTPVRAGAVAAALVAVAGVALLVLGPEARLDSLGLAAGLGAAAAMAAGTVLSRKWQPPVSPLVFTAWQLTAGGSLLVPMALVAEPALPQLSPLNVVGITWLALAGAAVSYALWFRGIARLEPGAVSLLGVMSPLTAVVLGWVWLGQMLTPVQGIGAAIALGSAWLGQTASRSGVTRSKRTTQFRHPKEVKS</sequence>
<evidence type="ECO:0000256" key="1">
    <source>
        <dbReference type="ARBA" id="ARBA00004141"/>
    </source>
</evidence>
<dbReference type="OrthoDB" id="5430053at2"/>
<feature type="transmembrane region" description="Helical" evidence="6">
    <location>
        <begin position="235"/>
        <end position="254"/>
    </location>
</feature>
<evidence type="ECO:0000259" key="7">
    <source>
        <dbReference type="Pfam" id="PF00892"/>
    </source>
</evidence>
<evidence type="ECO:0000313" key="8">
    <source>
        <dbReference type="EMBL" id="SHN78062.1"/>
    </source>
</evidence>
<keyword evidence="4 6" id="KW-1133">Transmembrane helix</keyword>
<proteinExistence type="inferred from homology"/>
<evidence type="ECO:0000256" key="5">
    <source>
        <dbReference type="ARBA" id="ARBA00023136"/>
    </source>
</evidence>
<comment type="subcellular location">
    <subcellularLocation>
        <location evidence="1">Membrane</location>
        <topology evidence="1">Multi-pass membrane protein</topology>
    </subcellularLocation>
</comment>
<dbReference type="InterPro" id="IPR000620">
    <property type="entry name" value="EamA_dom"/>
</dbReference>
<dbReference type="AlphaFoldDB" id="A0A1M7U4R3"/>
<gene>
    <name evidence="8" type="ORF">SAMN05216200_1207</name>
</gene>
<evidence type="ECO:0000256" key="6">
    <source>
        <dbReference type="SAM" id="Phobius"/>
    </source>
</evidence>
<organism evidence="8 9">
    <name type="scientific">Oceanicella actignis</name>
    <dbReference type="NCBI Taxonomy" id="1189325"/>
    <lineage>
        <taxon>Bacteria</taxon>
        <taxon>Pseudomonadati</taxon>
        <taxon>Pseudomonadota</taxon>
        <taxon>Alphaproteobacteria</taxon>
        <taxon>Rhodobacterales</taxon>
        <taxon>Paracoccaceae</taxon>
        <taxon>Oceanicella</taxon>
    </lineage>
</organism>
<dbReference type="RefSeq" id="WP_072748527.1">
    <property type="nucleotide sequence ID" value="NZ_FOHL01000019.1"/>
</dbReference>
<dbReference type="GO" id="GO:0016020">
    <property type="term" value="C:membrane"/>
    <property type="evidence" value="ECO:0007669"/>
    <property type="project" value="UniProtKB-SubCell"/>
</dbReference>
<feature type="transmembrane region" description="Helical" evidence="6">
    <location>
        <begin position="205"/>
        <end position="223"/>
    </location>
</feature>
<feature type="transmembrane region" description="Helical" evidence="6">
    <location>
        <begin position="117"/>
        <end position="136"/>
    </location>
</feature>
<feature type="transmembrane region" description="Helical" evidence="6">
    <location>
        <begin position="142"/>
        <end position="161"/>
    </location>
</feature>
<name>A0A1M7U4R3_9RHOB</name>
<reference evidence="8 9" key="1">
    <citation type="submission" date="2016-12" db="EMBL/GenBank/DDBJ databases">
        <authorList>
            <person name="Song W.-J."/>
            <person name="Kurnit D.M."/>
        </authorList>
    </citation>
    <scope>NUCLEOTIDE SEQUENCE [LARGE SCALE GENOMIC DNA]</scope>
    <source>
        <strain evidence="8 9">CGMCC 1.10808</strain>
    </source>
</reference>
<protein>
    <submittedName>
        <fullName evidence="8">Probable blue pigment (Indigoidine) exporter</fullName>
    </submittedName>
</protein>
<dbReference type="Pfam" id="PF00892">
    <property type="entry name" value="EamA"/>
    <property type="match status" value="2"/>
</dbReference>
<keyword evidence="9" id="KW-1185">Reference proteome</keyword>
<feature type="transmembrane region" description="Helical" evidence="6">
    <location>
        <begin position="173"/>
        <end position="193"/>
    </location>
</feature>
<dbReference type="InterPro" id="IPR050638">
    <property type="entry name" value="AA-Vitamin_Transporters"/>
</dbReference>
<feature type="transmembrane region" description="Helical" evidence="6">
    <location>
        <begin position="32"/>
        <end position="52"/>
    </location>
</feature>
<feature type="transmembrane region" description="Helical" evidence="6">
    <location>
        <begin position="90"/>
        <end position="110"/>
    </location>
</feature>
<comment type="similarity">
    <text evidence="2">Belongs to the EamA transporter family.</text>
</comment>
<evidence type="ECO:0000313" key="9">
    <source>
        <dbReference type="Proteomes" id="UP000184066"/>
    </source>
</evidence>
<feature type="transmembrane region" description="Helical" evidence="6">
    <location>
        <begin position="260"/>
        <end position="279"/>
    </location>
</feature>
<evidence type="ECO:0000256" key="2">
    <source>
        <dbReference type="ARBA" id="ARBA00007362"/>
    </source>
</evidence>
<dbReference type="PANTHER" id="PTHR32322:SF2">
    <property type="entry name" value="EAMA DOMAIN-CONTAINING PROTEIN"/>
    <property type="match status" value="1"/>
</dbReference>
<keyword evidence="5 6" id="KW-0472">Membrane</keyword>
<dbReference type="STRING" id="1189325.SAMN04488119_1197"/>
<evidence type="ECO:0000256" key="4">
    <source>
        <dbReference type="ARBA" id="ARBA00022989"/>
    </source>
</evidence>
<dbReference type="InterPro" id="IPR037185">
    <property type="entry name" value="EmrE-like"/>
</dbReference>
<feature type="domain" description="EamA" evidence="7">
    <location>
        <begin position="143"/>
        <end position="275"/>
    </location>
</feature>
<feature type="transmembrane region" description="Helical" evidence="6">
    <location>
        <begin position="64"/>
        <end position="84"/>
    </location>
</feature>
<dbReference type="Proteomes" id="UP000184066">
    <property type="component" value="Unassembled WGS sequence"/>
</dbReference>
<keyword evidence="3 6" id="KW-0812">Transmembrane</keyword>
<accession>A0A1M7U4R3</accession>
<feature type="domain" description="EamA" evidence="7">
    <location>
        <begin position="7"/>
        <end position="133"/>
    </location>
</feature>